<sequence length="658" mass="74991">EDLEAFLQSRHVMEEDINRMKADKIDRSVISVMKDEEFARYVPSYGDRLAVMSFCRQRKRHVEVPQQTTVRNSGLMARPKNNNAVKSKRRVEVGWLHFQSGDFHQVRSKFGGGTRHLALEKNTTVSEVMTIAKELFFPCGLSSKGSIMDFTLSMCDFKRQTVFLDSTLTELYEQFKFKMLQLYLCTKDLEHSSYSSEDQEDFEQVLSHPGHGKPPPKKPHNVGRHTRHSTSAPSAEPLTSMKSLQGYMSVNSSHHLISDDEASMSPQPKALTDGTEGHNPVYVIDDNVELLYPALHSTPGPSNQETEYFYAVDKAPQTAVVHMIPSVEYDALPSATGGVVHPKDPRYAHIRRAMVIDDLLNLFMDKSIMESELKMEFNNEMAVDNSGVSRDVYTAFGEQFLELCEGEEERVPKLRPDFSEERWYALGRIWAKGLIDHGIFPVRLSKAFIIASVLGLQAVEEEVLMSSFSKYLSESERSIIEKALSDVLEEDEADNLWGAHRIPCQENVKQAIKVMAHKVILQEPKYIIDCFYEIFKDIALNLSHPADVLHLYEVDMLQTEALTLSQKEQTTFTYLQRYIRNADQRKLEKFLRFCKGSSVLCTEEIKVTFNAETGFGRRPVAHTCGAIIDVPYTYSSYPEFRAEFDSILASNFMLMDII</sequence>
<evidence type="ECO:0000313" key="6">
    <source>
        <dbReference type="Proteomes" id="UP000028760"/>
    </source>
</evidence>
<organism evidence="5 6">
    <name type="scientific">Poecilia formosa</name>
    <name type="common">Amazon molly</name>
    <name type="synonym">Limia formosa</name>
    <dbReference type="NCBI Taxonomy" id="48698"/>
    <lineage>
        <taxon>Eukaryota</taxon>
        <taxon>Metazoa</taxon>
        <taxon>Chordata</taxon>
        <taxon>Craniata</taxon>
        <taxon>Vertebrata</taxon>
        <taxon>Euteleostomi</taxon>
        <taxon>Actinopterygii</taxon>
        <taxon>Neopterygii</taxon>
        <taxon>Teleostei</taxon>
        <taxon>Neoteleostei</taxon>
        <taxon>Acanthomorphata</taxon>
        <taxon>Ovalentaria</taxon>
        <taxon>Atherinomorphae</taxon>
        <taxon>Cyprinodontiformes</taxon>
        <taxon>Poeciliidae</taxon>
        <taxon>Poeciliinae</taxon>
        <taxon>Poecilia</taxon>
    </lineage>
</organism>
<dbReference type="eggNOG" id="ENOG502SAQV">
    <property type="taxonomic scope" value="Eukaryota"/>
</dbReference>
<dbReference type="Proteomes" id="UP000028760">
    <property type="component" value="Unassembled WGS sequence"/>
</dbReference>
<dbReference type="AlphaFoldDB" id="A0A096MDM0"/>
<dbReference type="InterPro" id="IPR035983">
    <property type="entry name" value="Hect_E3_ubiquitin_ligase"/>
</dbReference>
<dbReference type="GeneTree" id="ENSGT00770000121698"/>
<dbReference type="Pfam" id="PF00632">
    <property type="entry name" value="HECT"/>
    <property type="match status" value="1"/>
</dbReference>
<dbReference type="Ensembl" id="ENSPFOT00000025815.1">
    <property type="protein sequence ID" value="ENSPFOP00000029511.1"/>
    <property type="gene ID" value="ENSPFOG00000023714.1"/>
</dbReference>
<evidence type="ECO:0000313" key="5">
    <source>
        <dbReference type="Ensembl" id="ENSPFOP00000029511.1"/>
    </source>
</evidence>
<dbReference type="SMART" id="SM00119">
    <property type="entry name" value="HECTc"/>
    <property type="match status" value="1"/>
</dbReference>
<evidence type="ECO:0000259" key="4">
    <source>
        <dbReference type="SMART" id="SM00119"/>
    </source>
</evidence>
<feature type="compositionally biased region" description="Basic residues" evidence="3">
    <location>
        <begin position="210"/>
        <end position="228"/>
    </location>
</feature>
<dbReference type="SUPFAM" id="SSF56204">
    <property type="entry name" value="Hect, E3 ligase catalytic domain"/>
    <property type="match status" value="1"/>
</dbReference>
<evidence type="ECO:0000256" key="1">
    <source>
        <dbReference type="ARBA" id="ARBA00022679"/>
    </source>
</evidence>
<dbReference type="GO" id="GO:0004842">
    <property type="term" value="F:ubiquitin-protein transferase activity"/>
    <property type="evidence" value="ECO:0007669"/>
    <property type="project" value="InterPro"/>
</dbReference>
<keyword evidence="2" id="KW-0833">Ubl conjugation pathway</keyword>
<feature type="domain" description="HECT" evidence="4">
    <location>
        <begin position="363"/>
        <end position="655"/>
    </location>
</feature>
<reference evidence="5" key="2">
    <citation type="submission" date="2025-08" db="UniProtKB">
        <authorList>
            <consortium name="Ensembl"/>
        </authorList>
    </citation>
    <scope>IDENTIFICATION</scope>
</reference>
<name>A0A096MDM0_POEFO</name>
<proteinExistence type="predicted"/>
<feature type="region of interest" description="Disordered" evidence="3">
    <location>
        <begin position="196"/>
        <end position="238"/>
    </location>
</feature>
<keyword evidence="1" id="KW-0808">Transferase</keyword>
<dbReference type="OMA" id="RIPCQEN"/>
<reference evidence="6" key="1">
    <citation type="submission" date="2013-10" db="EMBL/GenBank/DDBJ databases">
        <authorList>
            <person name="Schartl M."/>
            <person name="Warren W."/>
        </authorList>
    </citation>
    <scope>NUCLEOTIDE SEQUENCE [LARGE SCALE GENOMIC DNA]</scope>
    <source>
        <strain evidence="6">female</strain>
    </source>
</reference>
<dbReference type="InterPro" id="IPR000569">
    <property type="entry name" value="HECT_dom"/>
</dbReference>
<evidence type="ECO:0000256" key="3">
    <source>
        <dbReference type="SAM" id="MobiDB-lite"/>
    </source>
</evidence>
<evidence type="ECO:0000256" key="2">
    <source>
        <dbReference type="ARBA" id="ARBA00022786"/>
    </source>
</evidence>
<reference evidence="5" key="3">
    <citation type="submission" date="2025-09" db="UniProtKB">
        <authorList>
            <consortium name="Ensembl"/>
        </authorList>
    </citation>
    <scope>IDENTIFICATION</scope>
</reference>
<dbReference type="EMBL" id="AYCK01027470">
    <property type="status" value="NOT_ANNOTATED_CDS"/>
    <property type="molecule type" value="Genomic_DNA"/>
</dbReference>
<protein>
    <recommendedName>
        <fullName evidence="4">HECT domain-containing protein</fullName>
    </recommendedName>
</protein>
<dbReference type="Gene3D" id="3.30.2410.10">
    <property type="entry name" value="Hect, E3 ligase catalytic domain"/>
    <property type="match status" value="1"/>
</dbReference>
<dbReference type="Gene3D" id="3.90.1750.10">
    <property type="entry name" value="Hect, E3 ligase catalytic domains"/>
    <property type="match status" value="1"/>
</dbReference>
<keyword evidence="6" id="KW-1185">Reference proteome</keyword>
<accession>A0A096MDM0</accession>